<reference evidence="2" key="2">
    <citation type="submission" date="2021-03" db="UniProtKB">
        <authorList>
            <consortium name="EnsemblPlants"/>
        </authorList>
    </citation>
    <scope>IDENTIFICATION</scope>
</reference>
<dbReference type="Pfam" id="PF00646">
    <property type="entry name" value="F-box"/>
    <property type="match status" value="1"/>
</dbReference>
<proteinExistence type="predicted"/>
<keyword evidence="3" id="KW-1185">Reference proteome</keyword>
<evidence type="ECO:0000313" key="2">
    <source>
        <dbReference type="EnsemblPlants" id="AUR62026588-RA:cds"/>
    </source>
</evidence>
<dbReference type="InterPro" id="IPR001810">
    <property type="entry name" value="F-box_dom"/>
</dbReference>
<dbReference type="OMA" id="FESHEWC"/>
<dbReference type="PANTHER" id="PTHR31672">
    <property type="entry name" value="BNACNNG10540D PROTEIN"/>
    <property type="match status" value="1"/>
</dbReference>
<dbReference type="PANTHER" id="PTHR31672:SF13">
    <property type="entry name" value="F-BOX PROTEIN CPR30-LIKE"/>
    <property type="match status" value="1"/>
</dbReference>
<dbReference type="InterPro" id="IPR050796">
    <property type="entry name" value="SCF_F-box_component"/>
</dbReference>
<gene>
    <name evidence="2" type="primary">LOC110713670</name>
</gene>
<evidence type="ECO:0000313" key="3">
    <source>
        <dbReference type="Proteomes" id="UP000596660"/>
    </source>
</evidence>
<dbReference type="Pfam" id="PF08268">
    <property type="entry name" value="FBA_3"/>
    <property type="match status" value="1"/>
</dbReference>
<dbReference type="EnsemblPlants" id="AUR62026588-RA">
    <property type="protein sequence ID" value="AUR62026588-RA:cds"/>
    <property type="gene ID" value="AUR62026588"/>
</dbReference>
<dbReference type="InterPro" id="IPR017451">
    <property type="entry name" value="F-box-assoc_interact_dom"/>
</dbReference>
<dbReference type="RefSeq" id="XP_021747821.1">
    <property type="nucleotide sequence ID" value="XM_021892129.1"/>
</dbReference>
<dbReference type="Gene3D" id="1.20.1280.50">
    <property type="match status" value="1"/>
</dbReference>
<dbReference type="InterPro" id="IPR013187">
    <property type="entry name" value="F-box-assoc_dom_typ3"/>
</dbReference>
<accession>A0A803MBX1</accession>
<protein>
    <recommendedName>
        <fullName evidence="1">F-box domain-containing protein</fullName>
    </recommendedName>
</protein>
<evidence type="ECO:0000259" key="1">
    <source>
        <dbReference type="PROSITE" id="PS50181"/>
    </source>
</evidence>
<dbReference type="GeneID" id="110713670"/>
<name>A0A803MBX1_CHEQI</name>
<dbReference type="NCBIfam" id="TIGR01640">
    <property type="entry name" value="F_box_assoc_1"/>
    <property type="match status" value="1"/>
</dbReference>
<dbReference type="Proteomes" id="UP000596660">
    <property type="component" value="Unplaced"/>
</dbReference>
<dbReference type="SMART" id="SM00256">
    <property type="entry name" value="FBOX"/>
    <property type="match status" value="1"/>
</dbReference>
<reference evidence="2" key="1">
    <citation type="journal article" date="2017" name="Nature">
        <title>The genome of Chenopodium quinoa.</title>
        <authorList>
            <person name="Jarvis D.E."/>
            <person name="Ho Y.S."/>
            <person name="Lightfoot D.J."/>
            <person name="Schmoeckel S.M."/>
            <person name="Li B."/>
            <person name="Borm T.J.A."/>
            <person name="Ohyanagi H."/>
            <person name="Mineta K."/>
            <person name="Michell C.T."/>
            <person name="Saber N."/>
            <person name="Kharbatia N.M."/>
            <person name="Rupper R.R."/>
            <person name="Sharp A.R."/>
            <person name="Dally N."/>
            <person name="Boughton B.A."/>
            <person name="Woo Y.H."/>
            <person name="Gao G."/>
            <person name="Schijlen E.G.W.M."/>
            <person name="Guo X."/>
            <person name="Momin A.A."/>
            <person name="Negrao S."/>
            <person name="Al-Babili S."/>
            <person name="Gehring C."/>
            <person name="Roessner U."/>
            <person name="Jung C."/>
            <person name="Murphy K."/>
            <person name="Arold S.T."/>
            <person name="Gojobori T."/>
            <person name="van der Linden C.G."/>
            <person name="van Loo E.N."/>
            <person name="Jellen E.N."/>
            <person name="Maughan P.J."/>
            <person name="Tester M."/>
        </authorList>
    </citation>
    <scope>NUCLEOTIDE SEQUENCE [LARGE SCALE GENOMIC DNA]</scope>
    <source>
        <strain evidence="2">cv. PI 614886</strain>
    </source>
</reference>
<organism evidence="2 3">
    <name type="scientific">Chenopodium quinoa</name>
    <name type="common">Quinoa</name>
    <dbReference type="NCBI Taxonomy" id="63459"/>
    <lineage>
        <taxon>Eukaryota</taxon>
        <taxon>Viridiplantae</taxon>
        <taxon>Streptophyta</taxon>
        <taxon>Embryophyta</taxon>
        <taxon>Tracheophyta</taxon>
        <taxon>Spermatophyta</taxon>
        <taxon>Magnoliopsida</taxon>
        <taxon>eudicotyledons</taxon>
        <taxon>Gunneridae</taxon>
        <taxon>Pentapetalae</taxon>
        <taxon>Caryophyllales</taxon>
        <taxon>Chenopodiaceae</taxon>
        <taxon>Chenopodioideae</taxon>
        <taxon>Atripliceae</taxon>
        <taxon>Chenopodium</taxon>
    </lineage>
</organism>
<feature type="domain" description="F-box" evidence="1">
    <location>
        <begin position="1"/>
        <end position="48"/>
    </location>
</feature>
<sequence length="395" mass="46351">MSHLPVDILINIFLRFRAKSLLRIKSVCKLWYNIIKDPDFVTRHFEQSNLQIVFKNPILHLSDFNTFNNVVELDYPFKDMDVIYKEGSFYNGLRVIGSCRGILCLSMTYHPYTIIFYNPTTQTHKILPFLPLKSPFKDNWNLGFGYDPVSKDFKCVSILQWKSSEGNFMSQAMVYSLKADSWRRGAHDVPYYDSHFRYCVDFKGALHWPVDGDKILVSPIVCFNLNDESFSSLPLPNYDIEFYVRVHIGVLDDCLSLMLNDFNYCDVWVMKEYGISSSWTKLFRVSKHNIVKDLMPISFYKERKILLANFLLYNVACVNLQTLEITNFELPGFGRIWNVYVCPENLLSFKDVEDGLVGTRKLRRKNAERLRFMRKAQRSLQHFASILQQYDEPNP</sequence>
<dbReference type="InterPro" id="IPR036047">
    <property type="entry name" value="F-box-like_dom_sf"/>
</dbReference>
<dbReference type="KEGG" id="cqi:110713670"/>
<dbReference type="SUPFAM" id="SSF81383">
    <property type="entry name" value="F-box domain"/>
    <property type="match status" value="1"/>
</dbReference>
<dbReference type="PROSITE" id="PS50181">
    <property type="entry name" value="FBOX"/>
    <property type="match status" value="1"/>
</dbReference>
<dbReference type="AlphaFoldDB" id="A0A803MBX1"/>
<dbReference type="Gramene" id="AUR62026588-RA">
    <property type="protein sequence ID" value="AUR62026588-RA:cds"/>
    <property type="gene ID" value="AUR62026588"/>
</dbReference>
<dbReference type="OrthoDB" id="591557at2759"/>